<evidence type="ECO:0000313" key="3">
    <source>
        <dbReference type="Proteomes" id="UP000054662"/>
    </source>
</evidence>
<protein>
    <submittedName>
        <fullName evidence="2">Uncharacterized protein</fullName>
    </submittedName>
</protein>
<keyword evidence="1" id="KW-1133">Transmembrane helix</keyword>
<comment type="caution">
    <text evidence="2">The sequence shown here is derived from an EMBL/GenBank/DDBJ whole genome shotgun (WGS) entry which is preliminary data.</text>
</comment>
<dbReference type="EMBL" id="LNZC01000003">
    <property type="protein sequence ID" value="KTD81683.1"/>
    <property type="molecule type" value="Genomic_DNA"/>
</dbReference>
<name>A0A0W1AKI3_9GAMM</name>
<accession>A0A0W1AKI3</accession>
<dbReference type="PATRIC" id="fig|45076.6.peg.513"/>
<dbReference type="STRING" id="45076.Lwor_0465"/>
<dbReference type="OrthoDB" id="737122at2"/>
<keyword evidence="1" id="KW-0472">Membrane</keyword>
<sequence length="457" mass="50592">MSNNFTFFESKAAKNDARNAQKGSPPDLLCLKGEAGTLACRVHDPLYAQYLPQHTGPWGRRKYAWLSEEKMNNLVAVRGRPGAGMVGPADYFGDLDRSDLYRYTIDIGANFIPRFTQHPLDEQGTSTPNPVQAVPNDAITRVNAQWFSGFDKETISAKMAEYPSSSVFGGNLFPNSGILEIAGVEDIKLKSFNPVGLDLSPFKARLVPNDKPFQITAEQLHIDDEYCAVTYHYDTDYAEEQVKTGGGAFLEFHQFAQTITPLAPDSCGFVTLAKWNDRHTQLEMIGVQILYGYTLIVEKRCIHGDTTLDGMFLMCMTSDHVTMATADTVFLKQAETKNNISMTLDRTPDKPLAPRPLRLMDPLVVYEENKEDDCAQFRSRTRGMSFIFTPTKGYWEVKKQDLGTLGLWLLSGTCMIAAIILLVPALVVLAGIGLMNMLSEITHAAGEHDPAVGVLAV</sequence>
<reference evidence="2 3" key="1">
    <citation type="submission" date="2015-11" db="EMBL/GenBank/DDBJ databases">
        <title>Genomic analysis of 38 Legionella species identifies large and diverse effector repertoires.</title>
        <authorList>
            <person name="Burstein D."/>
            <person name="Amaro F."/>
            <person name="Zusman T."/>
            <person name="Lifshitz Z."/>
            <person name="Cohen O."/>
            <person name="Gilbert J.A."/>
            <person name="Pupko T."/>
            <person name="Shuman H.A."/>
            <person name="Segal G."/>
        </authorList>
    </citation>
    <scope>NUCLEOTIDE SEQUENCE [LARGE SCALE GENOMIC DNA]</scope>
    <source>
        <strain evidence="2 3">ATCC 49508</strain>
    </source>
</reference>
<keyword evidence="1" id="KW-0812">Transmembrane</keyword>
<proteinExistence type="predicted"/>
<organism evidence="2 3">
    <name type="scientific">Legionella worsleiensis</name>
    <dbReference type="NCBI Taxonomy" id="45076"/>
    <lineage>
        <taxon>Bacteria</taxon>
        <taxon>Pseudomonadati</taxon>
        <taxon>Pseudomonadota</taxon>
        <taxon>Gammaproteobacteria</taxon>
        <taxon>Legionellales</taxon>
        <taxon>Legionellaceae</taxon>
        <taxon>Legionella</taxon>
    </lineage>
</organism>
<feature type="transmembrane region" description="Helical" evidence="1">
    <location>
        <begin position="407"/>
        <end position="432"/>
    </location>
</feature>
<gene>
    <name evidence="2" type="ORF">Lwor_0465</name>
</gene>
<evidence type="ECO:0000313" key="2">
    <source>
        <dbReference type="EMBL" id="KTD81683.1"/>
    </source>
</evidence>
<dbReference type="AlphaFoldDB" id="A0A0W1AKI3"/>
<dbReference type="RefSeq" id="WP_058492296.1">
    <property type="nucleotide sequence ID" value="NZ_CBCRUR010000005.1"/>
</dbReference>
<evidence type="ECO:0000256" key="1">
    <source>
        <dbReference type="SAM" id="Phobius"/>
    </source>
</evidence>
<dbReference type="Proteomes" id="UP000054662">
    <property type="component" value="Unassembled WGS sequence"/>
</dbReference>
<keyword evidence="3" id="KW-1185">Reference proteome</keyword>